<keyword evidence="3" id="KW-0862">Zinc</keyword>
<dbReference type="AlphaFoldDB" id="A0A9Q8ZA29"/>
<dbReference type="EMBL" id="CP089277">
    <property type="protein sequence ID" value="USP79301.1"/>
    <property type="molecule type" value="Genomic_DNA"/>
</dbReference>
<organism evidence="7 8">
    <name type="scientific">Curvularia clavata</name>
    <dbReference type="NCBI Taxonomy" id="95742"/>
    <lineage>
        <taxon>Eukaryota</taxon>
        <taxon>Fungi</taxon>
        <taxon>Dikarya</taxon>
        <taxon>Ascomycota</taxon>
        <taxon>Pezizomycotina</taxon>
        <taxon>Dothideomycetes</taxon>
        <taxon>Pleosporomycetidae</taxon>
        <taxon>Pleosporales</taxon>
        <taxon>Pleosporineae</taxon>
        <taxon>Pleosporaceae</taxon>
        <taxon>Curvularia</taxon>
    </lineage>
</organism>
<dbReference type="SMART" id="SM00184">
    <property type="entry name" value="RING"/>
    <property type="match status" value="1"/>
</dbReference>
<sequence>MASNSTEKAAGAEATGPRSSTLVIAIIIPSVLIILLFILIIVSNRHRGFLLPRLVRDELRARENRLKTRQEELESHIKSQHFCEWLAGQKERKSGAHQMSDPLCAICLDDFTDEAQVRGLQCCHAFHSHCLDEWFTKYNEYCPLCHGPIIPGRRLAKSKARELTEPSIPVILMV</sequence>
<dbReference type="InterPro" id="IPR001841">
    <property type="entry name" value="Znf_RING"/>
</dbReference>
<keyword evidence="5" id="KW-0472">Membrane</keyword>
<accession>A0A9Q8ZA29</accession>
<feature type="domain" description="RING-type" evidence="6">
    <location>
        <begin position="104"/>
        <end position="146"/>
    </location>
</feature>
<dbReference type="PANTHER" id="PTHR45969:SF69">
    <property type="entry name" value="FINGER DOMAIN PROTEIN, PUTATIVE (AFU_ORTHOLOGUE AFUA_3G12190)-RELATED"/>
    <property type="match status" value="1"/>
</dbReference>
<evidence type="ECO:0000313" key="8">
    <source>
        <dbReference type="Proteomes" id="UP001056012"/>
    </source>
</evidence>
<keyword evidence="8" id="KW-1185">Reference proteome</keyword>
<evidence type="ECO:0000313" key="7">
    <source>
        <dbReference type="EMBL" id="USP79301.1"/>
    </source>
</evidence>
<dbReference type="Gene3D" id="3.30.40.10">
    <property type="entry name" value="Zinc/RING finger domain, C3HC4 (zinc finger)"/>
    <property type="match status" value="1"/>
</dbReference>
<keyword evidence="2 4" id="KW-0863">Zinc-finger</keyword>
<dbReference type="GO" id="GO:0016567">
    <property type="term" value="P:protein ubiquitination"/>
    <property type="evidence" value="ECO:0007669"/>
    <property type="project" value="TreeGrafter"/>
</dbReference>
<dbReference type="OrthoDB" id="8062037at2759"/>
<keyword evidence="5" id="KW-1133">Transmembrane helix</keyword>
<dbReference type="InterPro" id="IPR013083">
    <property type="entry name" value="Znf_RING/FYVE/PHD"/>
</dbReference>
<gene>
    <name evidence="7" type="ORF">yc1106_06575</name>
</gene>
<keyword evidence="5" id="KW-0812">Transmembrane</keyword>
<keyword evidence="1" id="KW-0479">Metal-binding</keyword>
<evidence type="ECO:0000256" key="1">
    <source>
        <dbReference type="ARBA" id="ARBA00022723"/>
    </source>
</evidence>
<evidence type="ECO:0000256" key="5">
    <source>
        <dbReference type="SAM" id="Phobius"/>
    </source>
</evidence>
<dbReference type="PROSITE" id="PS50089">
    <property type="entry name" value="ZF_RING_2"/>
    <property type="match status" value="1"/>
</dbReference>
<dbReference type="SUPFAM" id="SSF57850">
    <property type="entry name" value="RING/U-box"/>
    <property type="match status" value="1"/>
</dbReference>
<protein>
    <recommendedName>
        <fullName evidence="6">RING-type domain-containing protein</fullName>
    </recommendedName>
</protein>
<feature type="transmembrane region" description="Helical" evidence="5">
    <location>
        <begin position="20"/>
        <end position="42"/>
    </location>
</feature>
<dbReference type="GO" id="GO:0008270">
    <property type="term" value="F:zinc ion binding"/>
    <property type="evidence" value="ECO:0007669"/>
    <property type="project" value="UniProtKB-KW"/>
</dbReference>
<evidence type="ECO:0000256" key="3">
    <source>
        <dbReference type="ARBA" id="ARBA00022833"/>
    </source>
</evidence>
<evidence type="ECO:0000259" key="6">
    <source>
        <dbReference type="PROSITE" id="PS50089"/>
    </source>
</evidence>
<evidence type="ECO:0000256" key="2">
    <source>
        <dbReference type="ARBA" id="ARBA00022771"/>
    </source>
</evidence>
<evidence type="ECO:0000256" key="4">
    <source>
        <dbReference type="PROSITE-ProRule" id="PRU00175"/>
    </source>
</evidence>
<name>A0A9Q8ZA29_CURCL</name>
<dbReference type="Pfam" id="PF13639">
    <property type="entry name" value="zf-RING_2"/>
    <property type="match status" value="1"/>
</dbReference>
<dbReference type="Proteomes" id="UP001056012">
    <property type="component" value="Chromosome 4"/>
</dbReference>
<reference evidence="7" key="1">
    <citation type="submission" date="2021-12" db="EMBL/GenBank/DDBJ databases">
        <title>Curvularia clavata genome.</title>
        <authorList>
            <person name="Cao Y."/>
        </authorList>
    </citation>
    <scope>NUCLEOTIDE SEQUENCE</scope>
    <source>
        <strain evidence="7">Yc1106</strain>
    </source>
</reference>
<dbReference type="PANTHER" id="PTHR45969">
    <property type="entry name" value="RING ZINC FINGER PROTEIN-RELATED"/>
    <property type="match status" value="1"/>
</dbReference>
<dbReference type="VEuPathDB" id="FungiDB:yc1106_06575"/>
<dbReference type="GO" id="GO:0061630">
    <property type="term" value="F:ubiquitin protein ligase activity"/>
    <property type="evidence" value="ECO:0007669"/>
    <property type="project" value="TreeGrafter"/>
</dbReference>
<proteinExistence type="predicted"/>